<dbReference type="RefSeq" id="WP_236629447.1">
    <property type="nucleotide sequence ID" value="NZ_MRZU01000004.1"/>
</dbReference>
<gene>
    <name evidence="7" type="ORF">AMET1_1217</name>
</gene>
<dbReference type="GO" id="GO:0009007">
    <property type="term" value="F:site-specific DNA-methyltransferase (adenine-specific) activity"/>
    <property type="evidence" value="ECO:0007669"/>
    <property type="project" value="UniProtKB-EC"/>
</dbReference>
<comment type="caution">
    <text evidence="7">The sequence shown here is derived from an EMBL/GenBank/DDBJ whole genome shotgun (WGS) entry which is preliminary data.</text>
</comment>
<sequence>MQAQLSYRVNSDLFSNHYLKKLLPETDQWQEVTEQEIEEKLNEIEKLYRREKDRLESYNEGQLEYNFIRPILDILDIEFEVQQTVERGRRRPDYGFFKNEEDRQKAHDVARGFESGTGDFYSNAIAVADAKRWGRKLDKRGEHKRDFENPSHQIHVYLQETEPDWAVLTNGKKWRIYHSKTSHRLDSYYEINLQTLLENKHQYENIKKEFKYFYHFFRKQAFTKDSTDKCFLDRVLEQSNRFSKELGKDLQDNIYNAIKLLAEGFLQHDPNNLDESKLDLIHDSSLTYLYRLIFVFYAESEGRDLLDTKNEIYDQNYSLNSLKQEIKEELKKSTPRYRAWQTNLWDRLNELFQLIDKGSKNMGIPEEDLYIPPYNGGLFKTTEEEATGKPTNSYRKTKLETST</sequence>
<evidence type="ECO:0000256" key="4">
    <source>
        <dbReference type="ARBA" id="ARBA00047942"/>
    </source>
</evidence>
<dbReference type="AlphaFoldDB" id="A0A1Y3GG07"/>
<dbReference type="EMBL" id="MRZU01000004">
    <property type="protein sequence ID" value="OUJ18306.1"/>
    <property type="molecule type" value="Genomic_DNA"/>
</dbReference>
<feature type="region of interest" description="Disordered" evidence="6">
    <location>
        <begin position="381"/>
        <end position="403"/>
    </location>
</feature>
<evidence type="ECO:0000256" key="6">
    <source>
        <dbReference type="SAM" id="MobiDB-lite"/>
    </source>
</evidence>
<organism evidence="7 8">
    <name type="scientific">Methanonatronarchaeum thermophilum</name>
    <dbReference type="NCBI Taxonomy" id="1927129"/>
    <lineage>
        <taxon>Archaea</taxon>
        <taxon>Methanobacteriati</taxon>
        <taxon>Methanobacteriota</taxon>
        <taxon>Methanonatronarchaeia</taxon>
        <taxon>Methanonatronarchaeales</taxon>
        <taxon>Methanonatronarchaeaceae</taxon>
        <taxon>Methanonatronarchaeum</taxon>
    </lineage>
</organism>
<dbReference type="Proteomes" id="UP000195137">
    <property type="component" value="Unassembled WGS sequence"/>
</dbReference>
<keyword evidence="5" id="KW-0175">Coiled coil</keyword>
<dbReference type="InterPro" id="IPR050953">
    <property type="entry name" value="N4_N6_ade-DNA_methylase"/>
</dbReference>
<reference evidence="7 8" key="1">
    <citation type="submission" date="2016-12" db="EMBL/GenBank/DDBJ databases">
        <title>Discovery of methanogenic haloarchaea.</title>
        <authorList>
            <person name="Sorokin D.Y."/>
            <person name="Makarova K.S."/>
            <person name="Abbas B."/>
            <person name="Ferrer M."/>
            <person name="Golyshin P.N."/>
        </authorList>
    </citation>
    <scope>NUCLEOTIDE SEQUENCE [LARGE SCALE GENOMIC DNA]</scope>
    <source>
        <strain evidence="7">AMET1</strain>
    </source>
</reference>
<protein>
    <recommendedName>
        <fullName evidence="1">site-specific DNA-methyltransferase (adenine-specific)</fullName>
        <ecNumber evidence="1">2.1.1.72</ecNumber>
    </recommendedName>
</protein>
<evidence type="ECO:0000313" key="8">
    <source>
        <dbReference type="Proteomes" id="UP000195137"/>
    </source>
</evidence>
<accession>A0A1Y3GG07</accession>
<dbReference type="EC" id="2.1.1.72" evidence="1"/>
<keyword evidence="3" id="KW-0808">Transferase</keyword>
<keyword evidence="2 7" id="KW-0489">Methyltransferase</keyword>
<dbReference type="GO" id="GO:0032259">
    <property type="term" value="P:methylation"/>
    <property type="evidence" value="ECO:0007669"/>
    <property type="project" value="UniProtKB-KW"/>
</dbReference>
<evidence type="ECO:0000256" key="2">
    <source>
        <dbReference type="ARBA" id="ARBA00022603"/>
    </source>
</evidence>
<comment type="catalytic activity">
    <reaction evidence="4">
        <text>a 2'-deoxyadenosine in DNA + S-adenosyl-L-methionine = an N(6)-methyl-2'-deoxyadenosine in DNA + S-adenosyl-L-homocysteine + H(+)</text>
        <dbReference type="Rhea" id="RHEA:15197"/>
        <dbReference type="Rhea" id="RHEA-COMP:12418"/>
        <dbReference type="Rhea" id="RHEA-COMP:12419"/>
        <dbReference type="ChEBI" id="CHEBI:15378"/>
        <dbReference type="ChEBI" id="CHEBI:57856"/>
        <dbReference type="ChEBI" id="CHEBI:59789"/>
        <dbReference type="ChEBI" id="CHEBI:90615"/>
        <dbReference type="ChEBI" id="CHEBI:90616"/>
        <dbReference type="EC" id="2.1.1.72"/>
    </reaction>
</comment>
<feature type="coiled-coil region" evidence="5">
    <location>
        <begin position="30"/>
        <end position="61"/>
    </location>
</feature>
<feature type="compositionally biased region" description="Polar residues" evidence="6">
    <location>
        <begin position="389"/>
        <end position="403"/>
    </location>
</feature>
<dbReference type="PANTHER" id="PTHR33841:SF1">
    <property type="entry name" value="DNA METHYLTRANSFERASE A"/>
    <property type="match status" value="1"/>
</dbReference>
<evidence type="ECO:0000256" key="3">
    <source>
        <dbReference type="ARBA" id="ARBA00022679"/>
    </source>
</evidence>
<evidence type="ECO:0000256" key="1">
    <source>
        <dbReference type="ARBA" id="ARBA00011900"/>
    </source>
</evidence>
<proteinExistence type="predicted"/>
<evidence type="ECO:0000256" key="5">
    <source>
        <dbReference type="SAM" id="Coils"/>
    </source>
</evidence>
<evidence type="ECO:0000313" key="7">
    <source>
        <dbReference type="EMBL" id="OUJ18306.1"/>
    </source>
</evidence>
<name>A0A1Y3GG07_9EURY</name>
<dbReference type="PANTHER" id="PTHR33841">
    <property type="entry name" value="DNA METHYLTRANSFERASE YEEA-RELATED"/>
    <property type="match status" value="1"/>
</dbReference>
<keyword evidence="8" id="KW-1185">Reference proteome</keyword>